<evidence type="ECO:0000313" key="1">
    <source>
        <dbReference type="EMBL" id="KAJ0178290.1"/>
    </source>
</evidence>
<reference evidence="1 2" key="1">
    <citation type="journal article" date="2021" name="Front. Genet.">
        <title>Chromosome-Level Genome Assembly Reveals Significant Gene Expansion in the Toll and IMD Signaling Pathways of Dendrolimus kikuchii.</title>
        <authorList>
            <person name="Zhou J."/>
            <person name="Wu P."/>
            <person name="Xiong Z."/>
            <person name="Liu N."/>
            <person name="Zhao N."/>
            <person name="Ji M."/>
            <person name="Qiu Y."/>
            <person name="Yang B."/>
        </authorList>
    </citation>
    <scope>NUCLEOTIDE SEQUENCE [LARGE SCALE GENOMIC DNA]</scope>
    <source>
        <strain evidence="1">Ann1</strain>
    </source>
</reference>
<dbReference type="Proteomes" id="UP000824533">
    <property type="component" value="Linkage Group LG10"/>
</dbReference>
<proteinExistence type="predicted"/>
<organism evidence="1 2">
    <name type="scientific">Dendrolimus kikuchii</name>
    <dbReference type="NCBI Taxonomy" id="765133"/>
    <lineage>
        <taxon>Eukaryota</taxon>
        <taxon>Metazoa</taxon>
        <taxon>Ecdysozoa</taxon>
        <taxon>Arthropoda</taxon>
        <taxon>Hexapoda</taxon>
        <taxon>Insecta</taxon>
        <taxon>Pterygota</taxon>
        <taxon>Neoptera</taxon>
        <taxon>Endopterygota</taxon>
        <taxon>Lepidoptera</taxon>
        <taxon>Glossata</taxon>
        <taxon>Ditrysia</taxon>
        <taxon>Bombycoidea</taxon>
        <taxon>Lasiocampidae</taxon>
        <taxon>Dendrolimus</taxon>
    </lineage>
</organism>
<name>A0ACC1D336_9NEOP</name>
<accession>A0ACC1D336</accession>
<dbReference type="EMBL" id="CM034396">
    <property type="protein sequence ID" value="KAJ0178290.1"/>
    <property type="molecule type" value="Genomic_DNA"/>
</dbReference>
<evidence type="ECO:0000313" key="2">
    <source>
        <dbReference type="Proteomes" id="UP000824533"/>
    </source>
</evidence>
<comment type="caution">
    <text evidence="1">The sequence shown here is derived from an EMBL/GenBank/DDBJ whole genome shotgun (WGS) entry which is preliminary data.</text>
</comment>
<keyword evidence="2" id="KW-1185">Reference proteome</keyword>
<sequence>MNQTATEAPKVDKISFEIPLPSIEQEIQPIIPEEDSQMAHNQQTGESSVPINDSVNSDSAQSDSDVDITLSTRSVLPHRDTDLQNEFRDDLLRELERGYSHFLFIKMQILFALMRTLPSLSRDTINILPKLTSSQQPALKERLLSPFVPIVNPSCGFKVKGRVRRRCKSCYLVVRDERTYVICPKFPRHKQMSMVPKPHNTWILTHASQSPIRPW</sequence>
<gene>
    <name evidence="1" type="ORF">K1T71_006113</name>
</gene>
<protein>
    <submittedName>
        <fullName evidence="1">Uncharacterized protein</fullName>
    </submittedName>
</protein>